<evidence type="ECO:0000313" key="2">
    <source>
        <dbReference type="Proteomes" id="UP000070341"/>
    </source>
</evidence>
<proteinExistence type="predicted"/>
<name>A0A133V040_9EURY</name>
<accession>A0A133V040</accession>
<sequence length="96" mass="10939">MIGMKEFSNSKAQVVSGRLLYQTTEASNFHHPNASLRSAPQNYHHQTKNYQEDKEITVDRWGGFTNGLRRRLKISKAPLHSLDIRRAFPSRSIASG</sequence>
<dbReference type="Proteomes" id="UP000070341">
    <property type="component" value="Unassembled WGS sequence"/>
</dbReference>
<keyword evidence="2" id="KW-1185">Reference proteome</keyword>
<dbReference type="EMBL" id="LHXU01000030">
    <property type="protein sequence ID" value="KXA99804.1"/>
    <property type="molecule type" value="Genomic_DNA"/>
</dbReference>
<evidence type="ECO:0000313" key="1">
    <source>
        <dbReference type="EMBL" id="KXA99804.1"/>
    </source>
</evidence>
<comment type="caution">
    <text evidence="1">The sequence shown here is derived from an EMBL/GenBank/DDBJ whole genome shotgun (WGS) entry which is preliminary data.</text>
</comment>
<dbReference type="AlphaFoldDB" id="A0A133V040"/>
<reference evidence="1 2" key="1">
    <citation type="journal article" date="2016" name="Sci. Rep.">
        <title>Metabolic traits of an uncultured archaeal lineage -MSBL1- from brine pools of the Red Sea.</title>
        <authorList>
            <person name="Mwirichia R."/>
            <person name="Alam I."/>
            <person name="Rashid M."/>
            <person name="Vinu M."/>
            <person name="Ba-Alawi W."/>
            <person name="Anthony Kamau A."/>
            <person name="Kamanda Ngugi D."/>
            <person name="Goker M."/>
            <person name="Klenk H.P."/>
            <person name="Bajic V."/>
            <person name="Stingl U."/>
        </authorList>
    </citation>
    <scope>NUCLEOTIDE SEQUENCE [LARGE SCALE GENOMIC DNA]</scope>
    <source>
        <strain evidence="1">SCGC-AAA259M10</strain>
    </source>
</reference>
<gene>
    <name evidence="1" type="ORF">AKJ40_02365</name>
</gene>
<protein>
    <submittedName>
        <fullName evidence="1">Uncharacterized protein</fullName>
    </submittedName>
</protein>
<organism evidence="1 2">
    <name type="scientific">candidate division MSBL1 archaeon SCGC-AAA259M10</name>
    <dbReference type="NCBI Taxonomy" id="1698270"/>
    <lineage>
        <taxon>Archaea</taxon>
        <taxon>Methanobacteriati</taxon>
        <taxon>Methanobacteriota</taxon>
        <taxon>candidate division MSBL1</taxon>
    </lineage>
</organism>